<dbReference type="Pfam" id="PF00107">
    <property type="entry name" value="ADH_zinc_N"/>
    <property type="match status" value="1"/>
</dbReference>
<dbReference type="EMBL" id="CAJPDS010000047">
    <property type="protein sequence ID" value="CAF9928371.1"/>
    <property type="molecule type" value="Genomic_DNA"/>
</dbReference>
<name>A0A8H3FVX2_9LECA</name>
<dbReference type="PANTHER" id="PTHR48106">
    <property type="entry name" value="QUINONE OXIDOREDUCTASE PIG3-RELATED"/>
    <property type="match status" value="1"/>
</dbReference>
<protein>
    <recommendedName>
        <fullName evidence="4">Probable quinone oxidoreductase</fullName>
    </recommendedName>
    <alternativeName>
        <fullName evidence="3">NADPH:quinone reductase</fullName>
    </alternativeName>
</protein>
<dbReference type="InterPro" id="IPR013149">
    <property type="entry name" value="ADH-like_C"/>
</dbReference>
<organism evidence="6 7">
    <name type="scientific">Heterodermia speciosa</name>
    <dbReference type="NCBI Taxonomy" id="116794"/>
    <lineage>
        <taxon>Eukaryota</taxon>
        <taxon>Fungi</taxon>
        <taxon>Dikarya</taxon>
        <taxon>Ascomycota</taxon>
        <taxon>Pezizomycotina</taxon>
        <taxon>Lecanoromycetes</taxon>
        <taxon>OSLEUM clade</taxon>
        <taxon>Lecanoromycetidae</taxon>
        <taxon>Caliciales</taxon>
        <taxon>Physciaceae</taxon>
        <taxon>Heterodermia</taxon>
    </lineage>
</organism>
<dbReference type="GO" id="GO:0003960">
    <property type="term" value="F:quinone reductase (NADPH) activity"/>
    <property type="evidence" value="ECO:0007669"/>
    <property type="project" value="InterPro"/>
</dbReference>
<accession>A0A8H3FVX2</accession>
<evidence type="ECO:0000256" key="3">
    <source>
        <dbReference type="ARBA" id="ARBA00043088"/>
    </source>
</evidence>
<proteinExistence type="predicted"/>
<dbReference type="GO" id="GO:0005829">
    <property type="term" value="C:cytosol"/>
    <property type="evidence" value="ECO:0007669"/>
    <property type="project" value="TreeGrafter"/>
</dbReference>
<dbReference type="InterPro" id="IPR013154">
    <property type="entry name" value="ADH-like_N"/>
</dbReference>
<dbReference type="FunFam" id="3.40.50.720:FF:000053">
    <property type="entry name" value="Quinone oxidoreductase 1"/>
    <property type="match status" value="1"/>
</dbReference>
<keyword evidence="1" id="KW-0521">NADP</keyword>
<dbReference type="GO" id="GO:0070402">
    <property type="term" value="F:NADPH binding"/>
    <property type="evidence" value="ECO:0007669"/>
    <property type="project" value="TreeGrafter"/>
</dbReference>
<sequence>MSVLPRLFPRNILPLPRLAAIGSHLSPPTTPFQPTNIRKMSTQSLPKTMHGVQVSKTGGPEVLEYKTDLPTPTLLAGELLIRNSIIGINYIDTYFRTGLYPSPKPEILGREAAGEVVALGPSGVEGFKEGDRVVWMGNGGYAEYTAAPAAKTLKVPDGISSEDACAAILQGLTAITLVEEAHKVESGDWVLVLAATGGVGGWLCQILRAKGAHTIGTVGSEAKVEEAKRLGAEVVVVEEQGRVEEVVKEKTGGLGVRAVFDGVGKATFERSLELVARKGTVVSFGNASGAVEPFSISKLSAKNVKVARPSLYNYIYTRGEYEKYADELFRLMTDEKFDVRTHKTYPLKDVAQAHQDIESRKTMGKLLLSP</sequence>
<dbReference type="InterPro" id="IPR011032">
    <property type="entry name" value="GroES-like_sf"/>
</dbReference>
<evidence type="ECO:0000313" key="7">
    <source>
        <dbReference type="Proteomes" id="UP000664521"/>
    </source>
</evidence>
<dbReference type="InterPro" id="IPR020843">
    <property type="entry name" value="ER"/>
</dbReference>
<evidence type="ECO:0000256" key="1">
    <source>
        <dbReference type="ARBA" id="ARBA00022857"/>
    </source>
</evidence>
<dbReference type="Gene3D" id="3.90.180.10">
    <property type="entry name" value="Medium-chain alcohol dehydrogenases, catalytic domain"/>
    <property type="match status" value="1"/>
</dbReference>
<feature type="domain" description="Enoyl reductase (ER)" evidence="5">
    <location>
        <begin position="58"/>
        <end position="368"/>
    </location>
</feature>
<evidence type="ECO:0000313" key="6">
    <source>
        <dbReference type="EMBL" id="CAF9928371.1"/>
    </source>
</evidence>
<dbReference type="GO" id="GO:0035925">
    <property type="term" value="F:mRNA 3'-UTR AU-rich region binding"/>
    <property type="evidence" value="ECO:0007669"/>
    <property type="project" value="TreeGrafter"/>
</dbReference>
<dbReference type="OrthoDB" id="48317at2759"/>
<dbReference type="Gene3D" id="3.40.50.720">
    <property type="entry name" value="NAD(P)-binding Rossmann-like Domain"/>
    <property type="match status" value="1"/>
</dbReference>
<dbReference type="AlphaFoldDB" id="A0A8H3FVX2"/>
<keyword evidence="7" id="KW-1185">Reference proteome</keyword>
<evidence type="ECO:0000256" key="4">
    <source>
        <dbReference type="ARBA" id="ARBA00070796"/>
    </source>
</evidence>
<dbReference type="InterPro" id="IPR036291">
    <property type="entry name" value="NAD(P)-bd_dom_sf"/>
</dbReference>
<dbReference type="SUPFAM" id="SSF51735">
    <property type="entry name" value="NAD(P)-binding Rossmann-fold domains"/>
    <property type="match status" value="1"/>
</dbReference>
<dbReference type="Pfam" id="PF08240">
    <property type="entry name" value="ADH_N"/>
    <property type="match status" value="1"/>
</dbReference>
<dbReference type="InterPro" id="IPR047618">
    <property type="entry name" value="QOR-like"/>
</dbReference>
<evidence type="ECO:0000256" key="2">
    <source>
        <dbReference type="ARBA" id="ARBA00023002"/>
    </source>
</evidence>
<gene>
    <name evidence="6" type="primary">ZTA1</name>
    <name evidence="6" type="ORF">HETSPECPRED_006816</name>
</gene>
<evidence type="ECO:0000259" key="5">
    <source>
        <dbReference type="SMART" id="SM00829"/>
    </source>
</evidence>
<reference evidence="6" key="1">
    <citation type="submission" date="2021-03" db="EMBL/GenBank/DDBJ databases">
        <authorList>
            <person name="Tagirdzhanova G."/>
        </authorList>
    </citation>
    <scope>NUCLEOTIDE SEQUENCE</scope>
</reference>
<dbReference type="SMART" id="SM00829">
    <property type="entry name" value="PKS_ER"/>
    <property type="match status" value="1"/>
</dbReference>
<dbReference type="Proteomes" id="UP000664521">
    <property type="component" value="Unassembled WGS sequence"/>
</dbReference>
<dbReference type="SUPFAM" id="SSF50129">
    <property type="entry name" value="GroES-like"/>
    <property type="match status" value="1"/>
</dbReference>
<dbReference type="PANTHER" id="PTHR48106:SF13">
    <property type="entry name" value="QUINONE OXIDOREDUCTASE-RELATED"/>
    <property type="match status" value="1"/>
</dbReference>
<dbReference type="CDD" id="cd05286">
    <property type="entry name" value="QOR2"/>
    <property type="match status" value="1"/>
</dbReference>
<comment type="caution">
    <text evidence="6">The sequence shown here is derived from an EMBL/GenBank/DDBJ whole genome shotgun (WGS) entry which is preliminary data.</text>
</comment>
<keyword evidence="2" id="KW-0560">Oxidoreductase</keyword>